<feature type="transmembrane region" description="Helical" evidence="1">
    <location>
        <begin position="20"/>
        <end position="43"/>
    </location>
</feature>
<evidence type="ECO:0000313" key="3">
    <source>
        <dbReference type="Proteomes" id="UP001217417"/>
    </source>
</evidence>
<gene>
    <name evidence="2" type="ORF">POJ06DRAFT_71168</name>
</gene>
<dbReference type="RefSeq" id="XP_056045244.1">
    <property type="nucleotide sequence ID" value="XM_056191447.1"/>
</dbReference>
<dbReference type="AlphaFoldDB" id="A0AAD7QUQ1"/>
<accession>A0AAD7QUQ1</accession>
<evidence type="ECO:0000256" key="1">
    <source>
        <dbReference type="SAM" id="Phobius"/>
    </source>
</evidence>
<keyword evidence="1" id="KW-1133">Transmembrane helix</keyword>
<keyword evidence="1" id="KW-0472">Membrane</keyword>
<dbReference type="Proteomes" id="UP001217417">
    <property type="component" value="Unassembled WGS sequence"/>
</dbReference>
<sequence>MVTIPLVFAIASASGTRFGLVLMAFGFINFAGLSVELDVGLFMNGARVRCPRSKLFRFGCGLADLSCNVGVGFVARVSSSRELKDNADVKLRDCLTDSRAGVDDSDDQECEPDLAIPNVVCRESPATGIVPPFKTPPVLVPRCRTETAALELISKAIVCIASLPLINDAANCPSTASTLSRALHPPRAVSAARVVTDPPDTVRCLLRDSPPDSVRLRDR</sequence>
<evidence type="ECO:0000313" key="2">
    <source>
        <dbReference type="EMBL" id="KAJ8101794.1"/>
    </source>
</evidence>
<dbReference type="EMBL" id="JARPMG010000003">
    <property type="protein sequence ID" value="KAJ8101794.1"/>
    <property type="molecule type" value="Genomic_DNA"/>
</dbReference>
<comment type="caution">
    <text evidence="2">The sequence shown here is derived from an EMBL/GenBank/DDBJ whole genome shotgun (WGS) entry which is preliminary data.</text>
</comment>
<organism evidence="2 3">
    <name type="scientific">Lipomyces tetrasporus</name>
    <dbReference type="NCBI Taxonomy" id="54092"/>
    <lineage>
        <taxon>Eukaryota</taxon>
        <taxon>Fungi</taxon>
        <taxon>Dikarya</taxon>
        <taxon>Ascomycota</taxon>
        <taxon>Saccharomycotina</taxon>
        <taxon>Lipomycetes</taxon>
        <taxon>Lipomycetales</taxon>
        <taxon>Lipomycetaceae</taxon>
        <taxon>Lipomyces</taxon>
    </lineage>
</organism>
<keyword evidence="3" id="KW-1185">Reference proteome</keyword>
<keyword evidence="1" id="KW-0812">Transmembrane</keyword>
<protein>
    <submittedName>
        <fullName evidence="2">Uncharacterized protein</fullName>
    </submittedName>
</protein>
<name>A0AAD7QUQ1_9ASCO</name>
<proteinExistence type="predicted"/>
<reference evidence="2" key="1">
    <citation type="submission" date="2023-03" db="EMBL/GenBank/DDBJ databases">
        <title>Near-Complete genome sequence of Lipomyces tetrasporous NRRL Y-64009, an oleaginous yeast capable of growing on lignocellulosic hydrolysates.</title>
        <authorList>
            <consortium name="Lawrence Berkeley National Laboratory"/>
            <person name="Jagtap S.S."/>
            <person name="Liu J.-J."/>
            <person name="Walukiewicz H.E."/>
            <person name="Pangilinan J."/>
            <person name="Lipzen A."/>
            <person name="Ahrendt S."/>
            <person name="Koriabine M."/>
            <person name="Cobaugh K."/>
            <person name="Salamov A."/>
            <person name="Yoshinaga Y."/>
            <person name="Ng V."/>
            <person name="Daum C."/>
            <person name="Grigoriev I.V."/>
            <person name="Slininger P.J."/>
            <person name="Dien B.S."/>
            <person name="Jin Y.-S."/>
            <person name="Rao C.V."/>
        </authorList>
    </citation>
    <scope>NUCLEOTIDE SEQUENCE</scope>
    <source>
        <strain evidence="2">NRRL Y-64009</strain>
    </source>
</reference>
<dbReference type="GeneID" id="80886613"/>